<feature type="compositionally biased region" description="Gly residues" evidence="1">
    <location>
        <begin position="91"/>
        <end position="117"/>
    </location>
</feature>
<evidence type="ECO:0000313" key="2">
    <source>
        <dbReference type="EMBL" id="KAH0519796.1"/>
    </source>
</evidence>
<organism evidence="2 3">
    <name type="scientific">Microtus ochrogaster</name>
    <name type="common">Prairie vole</name>
    <dbReference type="NCBI Taxonomy" id="79684"/>
    <lineage>
        <taxon>Eukaryota</taxon>
        <taxon>Metazoa</taxon>
        <taxon>Chordata</taxon>
        <taxon>Craniata</taxon>
        <taxon>Vertebrata</taxon>
        <taxon>Euteleostomi</taxon>
        <taxon>Mammalia</taxon>
        <taxon>Eutheria</taxon>
        <taxon>Euarchontoglires</taxon>
        <taxon>Glires</taxon>
        <taxon>Rodentia</taxon>
        <taxon>Myomorpha</taxon>
        <taxon>Muroidea</taxon>
        <taxon>Cricetidae</taxon>
        <taxon>Arvicolinae</taxon>
        <taxon>Microtus</taxon>
    </lineage>
</organism>
<feature type="region of interest" description="Disordered" evidence="1">
    <location>
        <begin position="1"/>
        <end position="63"/>
    </location>
</feature>
<evidence type="ECO:0000313" key="3">
    <source>
        <dbReference type="Proteomes" id="UP000710432"/>
    </source>
</evidence>
<proteinExistence type="predicted"/>
<feature type="compositionally biased region" description="Basic and acidic residues" evidence="1">
    <location>
        <begin position="1"/>
        <end position="15"/>
    </location>
</feature>
<accession>A0A8J6GZD5</accession>
<gene>
    <name evidence="2" type="ORF">LTLLF_110470</name>
</gene>
<evidence type="ECO:0000256" key="1">
    <source>
        <dbReference type="SAM" id="MobiDB-lite"/>
    </source>
</evidence>
<sequence length="117" mass="11782">MAARGECRRAGHESEPEQEPGPQPGPEADRESGEEFEIVDRSQLPSHGELRSAARPRAADGWSAPILTLARRATGNLSASCGSALRAAAGLGDGAGGGGGGERAGRPGSRGLGLLQG</sequence>
<reference evidence="2" key="1">
    <citation type="submission" date="2020-03" db="EMBL/GenBank/DDBJ databases">
        <title>Studies in the Genomics of Life Span.</title>
        <authorList>
            <person name="Glass D."/>
        </authorList>
    </citation>
    <scope>NUCLEOTIDE SEQUENCE</scope>
    <source>
        <strain evidence="2">LTLLF</strain>
        <tissue evidence="2">Muscle</tissue>
    </source>
</reference>
<comment type="caution">
    <text evidence="2">The sequence shown here is derived from an EMBL/GenBank/DDBJ whole genome shotgun (WGS) entry which is preliminary data.</text>
</comment>
<dbReference type="AlphaFoldDB" id="A0A8J6GZD5"/>
<dbReference type="EMBL" id="JAATJU010003536">
    <property type="protein sequence ID" value="KAH0519796.1"/>
    <property type="molecule type" value="Genomic_DNA"/>
</dbReference>
<protein>
    <submittedName>
        <fullName evidence="2">RUN and FYVE domain-containing protein 1</fullName>
    </submittedName>
</protein>
<name>A0A8J6GZD5_MICOH</name>
<dbReference type="Proteomes" id="UP000710432">
    <property type="component" value="Unassembled WGS sequence"/>
</dbReference>
<feature type="region of interest" description="Disordered" evidence="1">
    <location>
        <begin position="88"/>
        <end position="117"/>
    </location>
</feature>